<dbReference type="UniPathway" id="UPA00253">
    <property type="reaction ID" value="UER00326"/>
</dbReference>
<keyword evidence="5 11" id="KW-0285">Flavoprotein</keyword>
<accession>A0A1F6GBH1</accession>
<dbReference type="GO" id="GO:0005737">
    <property type="term" value="C:cytoplasm"/>
    <property type="evidence" value="ECO:0007669"/>
    <property type="project" value="UniProtKB-SubCell"/>
</dbReference>
<evidence type="ECO:0000256" key="10">
    <source>
        <dbReference type="NCBIfam" id="TIGR00551"/>
    </source>
</evidence>
<organism evidence="14 15">
    <name type="scientific">Candidatus Lambdaproteobacteria bacterium RIFOXYD2_FULL_50_16</name>
    <dbReference type="NCBI Taxonomy" id="1817772"/>
    <lineage>
        <taxon>Bacteria</taxon>
        <taxon>Pseudomonadati</taxon>
        <taxon>Pseudomonadota</taxon>
        <taxon>Candidatus Lambdaproteobacteria</taxon>
    </lineage>
</organism>
<dbReference type="Pfam" id="PF02910">
    <property type="entry name" value="Succ_DH_flav_C"/>
    <property type="match status" value="1"/>
</dbReference>
<dbReference type="Gene3D" id="3.50.50.60">
    <property type="entry name" value="FAD/NAD(P)-binding domain"/>
    <property type="match status" value="1"/>
</dbReference>
<dbReference type="PANTHER" id="PTHR42716:SF2">
    <property type="entry name" value="L-ASPARTATE OXIDASE, CHLOROPLASTIC"/>
    <property type="match status" value="1"/>
</dbReference>
<evidence type="ECO:0000313" key="15">
    <source>
        <dbReference type="Proteomes" id="UP000178449"/>
    </source>
</evidence>
<proteinExistence type="inferred from homology"/>
<evidence type="ECO:0000256" key="1">
    <source>
        <dbReference type="ARBA" id="ARBA00001974"/>
    </source>
</evidence>
<evidence type="ECO:0000256" key="7">
    <source>
        <dbReference type="ARBA" id="ARBA00022827"/>
    </source>
</evidence>
<keyword evidence="8 11" id="KW-0560">Oxidoreductase</keyword>
<dbReference type="Gene3D" id="1.20.58.100">
    <property type="entry name" value="Fumarate reductase/succinate dehydrogenase flavoprotein-like, C-terminal domain"/>
    <property type="match status" value="1"/>
</dbReference>
<dbReference type="NCBIfam" id="TIGR00551">
    <property type="entry name" value="nadB"/>
    <property type="match status" value="1"/>
</dbReference>
<keyword evidence="7 11" id="KW-0274">FAD</keyword>
<reference evidence="14 15" key="1">
    <citation type="journal article" date="2016" name="Nat. Commun.">
        <title>Thousands of microbial genomes shed light on interconnected biogeochemical processes in an aquifer system.</title>
        <authorList>
            <person name="Anantharaman K."/>
            <person name="Brown C.T."/>
            <person name="Hug L.A."/>
            <person name="Sharon I."/>
            <person name="Castelle C.J."/>
            <person name="Probst A.J."/>
            <person name="Thomas B.C."/>
            <person name="Singh A."/>
            <person name="Wilkins M.J."/>
            <person name="Karaoz U."/>
            <person name="Brodie E.L."/>
            <person name="Williams K.H."/>
            <person name="Hubbard S.S."/>
            <person name="Banfield J.F."/>
        </authorList>
    </citation>
    <scope>NUCLEOTIDE SEQUENCE [LARGE SCALE GENOMIC DNA]</scope>
</reference>
<evidence type="ECO:0000256" key="6">
    <source>
        <dbReference type="ARBA" id="ARBA00022642"/>
    </source>
</evidence>
<dbReference type="InterPro" id="IPR037099">
    <property type="entry name" value="Fum_R/Succ_DH_flav-like_C_sf"/>
</dbReference>
<dbReference type="InterPro" id="IPR027477">
    <property type="entry name" value="Succ_DH/fumarate_Rdtase_cat_sf"/>
</dbReference>
<evidence type="ECO:0000259" key="12">
    <source>
        <dbReference type="Pfam" id="PF00890"/>
    </source>
</evidence>
<evidence type="ECO:0000256" key="9">
    <source>
        <dbReference type="ARBA" id="ARBA00048305"/>
    </source>
</evidence>
<dbReference type="SUPFAM" id="SSF51905">
    <property type="entry name" value="FAD/NAD(P)-binding domain"/>
    <property type="match status" value="1"/>
</dbReference>
<dbReference type="Pfam" id="PF00890">
    <property type="entry name" value="FAD_binding_2"/>
    <property type="match status" value="1"/>
</dbReference>
<comment type="catalytic activity">
    <reaction evidence="9">
        <text>L-aspartate + O2 = iminosuccinate + H2O2</text>
        <dbReference type="Rhea" id="RHEA:25876"/>
        <dbReference type="ChEBI" id="CHEBI:15379"/>
        <dbReference type="ChEBI" id="CHEBI:16240"/>
        <dbReference type="ChEBI" id="CHEBI:29991"/>
        <dbReference type="ChEBI" id="CHEBI:77875"/>
        <dbReference type="EC" id="1.4.3.16"/>
    </reaction>
    <physiologicalReaction direction="left-to-right" evidence="9">
        <dbReference type="Rhea" id="RHEA:25877"/>
    </physiologicalReaction>
</comment>
<comment type="function">
    <text evidence="11">Catalyzes the oxidation of L-aspartate to iminoaspartate.</text>
</comment>
<dbReference type="EC" id="1.4.3.16" evidence="4 10"/>
<dbReference type="PRINTS" id="PR00368">
    <property type="entry name" value="FADPNR"/>
</dbReference>
<evidence type="ECO:0000256" key="3">
    <source>
        <dbReference type="ARBA" id="ARBA00008562"/>
    </source>
</evidence>
<dbReference type="PANTHER" id="PTHR42716">
    <property type="entry name" value="L-ASPARTATE OXIDASE"/>
    <property type="match status" value="1"/>
</dbReference>
<sequence>MSPIKPEPLVIFGTGIGGLMTALMAAEHGPVTLFTKAKMGDTNTSLAQGGIATVWREDDSAELHIQDTLKVGGGINDVAAVEVLCRLGRPAVEKLISLGVNFDRTHSGYRLALEGAHSLPRILFAGGDATGMEIQRALSEAVHVHPNIETVENAPLLSIEAQSGRVEGIRYLHPQLGPKRLDCHQLVLATGGAGRMFYYTANRETATGEPMAMALLAGGRLVDLEFFQFHPTALDQPGYDNYLISEAVRGEGAILVNEQNQAFMAGYHELKELASRDVVSRAIHQEILRSGRVYLDATKLKHESVEYRFPNIFHHCFSAGIDIRKEPIPVSPVAHYMMGGLATDLWGRAHIPGLYAAGEVTRTGVHGSGRLASNSLLEGAVFGMRVAQAVLADQKQVPQIWEGPLVPSPALETPSSVSRPLERTEFRKLMWEHASLIRNESGLKQLITRLDQALGPVPDGLDYGQFELWHMIYLGRLLAQAALLRTESRGSHYREDFPTSLPAQQGSIRHRLGFTPELVR</sequence>
<comment type="cofactor">
    <cofactor evidence="1 11">
        <name>FAD</name>
        <dbReference type="ChEBI" id="CHEBI:57692"/>
    </cofactor>
</comment>
<name>A0A1F6GBH1_9PROT</name>
<feature type="domain" description="FAD-dependent oxidoreductase 2 FAD-binding" evidence="12">
    <location>
        <begin position="10"/>
        <end position="376"/>
    </location>
</feature>
<comment type="pathway">
    <text evidence="2 11">Cofactor biosynthesis; NAD(+) biosynthesis; iminoaspartate from L-aspartate (oxidase route): step 1/1.</text>
</comment>
<comment type="caution">
    <text evidence="14">The sequence shown here is derived from an EMBL/GenBank/DDBJ whole genome shotgun (WGS) entry which is preliminary data.</text>
</comment>
<evidence type="ECO:0000256" key="5">
    <source>
        <dbReference type="ARBA" id="ARBA00022630"/>
    </source>
</evidence>
<keyword evidence="6 11" id="KW-0662">Pyridine nucleotide biosynthesis</keyword>
<dbReference type="GO" id="GO:0034628">
    <property type="term" value="P:'de novo' NAD+ biosynthetic process from L-aspartate"/>
    <property type="evidence" value="ECO:0007669"/>
    <property type="project" value="TreeGrafter"/>
</dbReference>
<dbReference type="AlphaFoldDB" id="A0A1F6GBH1"/>
<evidence type="ECO:0000256" key="11">
    <source>
        <dbReference type="RuleBase" id="RU362049"/>
    </source>
</evidence>
<dbReference type="InterPro" id="IPR005288">
    <property type="entry name" value="NadB"/>
</dbReference>
<dbReference type="InterPro" id="IPR003953">
    <property type="entry name" value="FAD-dep_OxRdtase_2_FAD-bd"/>
</dbReference>
<dbReference type="FunFam" id="3.90.700.10:FF:000002">
    <property type="entry name" value="L-aspartate oxidase"/>
    <property type="match status" value="1"/>
</dbReference>
<gene>
    <name evidence="14" type="ORF">A2527_04800</name>
</gene>
<comment type="subcellular location">
    <subcellularLocation>
        <location evidence="11">Cytoplasm</location>
    </subcellularLocation>
</comment>
<dbReference type="PRINTS" id="PR00411">
    <property type="entry name" value="PNDRDTASEI"/>
</dbReference>
<evidence type="ECO:0000256" key="8">
    <source>
        <dbReference type="ARBA" id="ARBA00023002"/>
    </source>
</evidence>
<dbReference type="Gene3D" id="3.90.700.10">
    <property type="entry name" value="Succinate dehydrogenase/fumarate reductase flavoprotein, catalytic domain"/>
    <property type="match status" value="1"/>
</dbReference>
<feature type="domain" description="Fumarate reductase/succinate dehydrogenase flavoprotein-like C-terminal" evidence="13">
    <location>
        <begin position="466"/>
        <end position="499"/>
    </location>
</feature>
<protein>
    <recommendedName>
        <fullName evidence="4 10">L-aspartate oxidase</fullName>
        <ecNumber evidence="4 10">1.4.3.16</ecNumber>
    </recommendedName>
</protein>
<dbReference type="SUPFAM" id="SSF46977">
    <property type="entry name" value="Succinate dehydrogenase/fumarate reductase flavoprotein C-terminal domain"/>
    <property type="match status" value="1"/>
</dbReference>
<dbReference type="Proteomes" id="UP000178449">
    <property type="component" value="Unassembled WGS sequence"/>
</dbReference>
<evidence type="ECO:0000256" key="4">
    <source>
        <dbReference type="ARBA" id="ARBA00012173"/>
    </source>
</evidence>
<dbReference type="EMBL" id="MFNE01000023">
    <property type="protein sequence ID" value="OGG95429.1"/>
    <property type="molecule type" value="Genomic_DNA"/>
</dbReference>
<dbReference type="GO" id="GO:0008734">
    <property type="term" value="F:L-aspartate oxidase activity"/>
    <property type="evidence" value="ECO:0007669"/>
    <property type="project" value="UniProtKB-UniRule"/>
</dbReference>
<dbReference type="SUPFAM" id="SSF56425">
    <property type="entry name" value="Succinate dehydrogenase/fumarate reductase flavoprotein, catalytic domain"/>
    <property type="match status" value="1"/>
</dbReference>
<comment type="similarity">
    <text evidence="3 11">Belongs to the FAD-dependent oxidoreductase 2 family. NadB subfamily.</text>
</comment>
<evidence type="ECO:0000313" key="14">
    <source>
        <dbReference type="EMBL" id="OGG95429.1"/>
    </source>
</evidence>
<evidence type="ECO:0000256" key="2">
    <source>
        <dbReference type="ARBA" id="ARBA00004950"/>
    </source>
</evidence>
<evidence type="ECO:0000259" key="13">
    <source>
        <dbReference type="Pfam" id="PF02910"/>
    </source>
</evidence>
<dbReference type="InterPro" id="IPR015939">
    <property type="entry name" value="Fum_Rdtase/Succ_DH_flav-like_C"/>
</dbReference>
<dbReference type="InterPro" id="IPR036188">
    <property type="entry name" value="FAD/NAD-bd_sf"/>
</dbReference>
<dbReference type="STRING" id="1817772.A2527_04800"/>